<dbReference type="EMBL" id="PDSH01000018">
    <property type="protein sequence ID" value="PIE24011.1"/>
    <property type="molecule type" value="Genomic_DNA"/>
</dbReference>
<dbReference type="InterPro" id="IPR051397">
    <property type="entry name" value="Zn-ADH-like_protein"/>
</dbReference>
<dbReference type="InterPro" id="IPR011032">
    <property type="entry name" value="GroES-like_sf"/>
</dbReference>
<dbReference type="STRING" id="207954.MED92_01684"/>
<dbReference type="Gene3D" id="3.90.180.10">
    <property type="entry name" value="Medium-chain alcohol dehydrogenases, catalytic domain"/>
    <property type="match status" value="1"/>
</dbReference>
<dbReference type="InterPro" id="IPR013149">
    <property type="entry name" value="ADH-like_C"/>
</dbReference>
<dbReference type="NCBIfam" id="TIGR02823">
    <property type="entry name" value="oxido_YhdH"/>
    <property type="match status" value="1"/>
</dbReference>
<feature type="domain" description="Enoyl reductase (ER)" evidence="1">
    <location>
        <begin position="16"/>
        <end position="323"/>
    </location>
</feature>
<name>A0A2G6JKN8_NEPCE</name>
<dbReference type="SMART" id="SM00829">
    <property type="entry name" value="PKS_ER"/>
    <property type="match status" value="1"/>
</dbReference>
<dbReference type="GO" id="GO:0043957">
    <property type="term" value="F:acryloyl-CoA reductase (NADPH) activity"/>
    <property type="evidence" value="ECO:0007669"/>
    <property type="project" value="TreeGrafter"/>
</dbReference>
<dbReference type="AlphaFoldDB" id="A0A2G6JKN8"/>
<dbReference type="PANTHER" id="PTHR43677:SF1">
    <property type="entry name" value="ACRYLYL-COA REDUCTASE ACUI-RELATED"/>
    <property type="match status" value="1"/>
</dbReference>
<dbReference type="CDD" id="cd08288">
    <property type="entry name" value="MDR_yhdh"/>
    <property type="match status" value="1"/>
</dbReference>
<comment type="caution">
    <text evidence="2">The sequence shown here is derived from an EMBL/GenBank/DDBJ whole genome shotgun (WGS) entry which is preliminary data.</text>
</comment>
<gene>
    <name evidence="2" type="ORF">CSA60_03800</name>
</gene>
<dbReference type="InterPro" id="IPR020843">
    <property type="entry name" value="ER"/>
</dbReference>
<dbReference type="SUPFAM" id="SSF50129">
    <property type="entry name" value="GroES-like"/>
    <property type="match status" value="1"/>
</dbReference>
<protein>
    <submittedName>
        <fullName evidence="2">Oxidoreductase</fullName>
    </submittedName>
</protein>
<evidence type="ECO:0000259" key="1">
    <source>
        <dbReference type="SMART" id="SM00829"/>
    </source>
</evidence>
<dbReference type="Pfam" id="PF08240">
    <property type="entry name" value="ADH_N"/>
    <property type="match status" value="1"/>
</dbReference>
<dbReference type="Proteomes" id="UP000243469">
    <property type="component" value="Unassembled WGS sequence"/>
</dbReference>
<dbReference type="PANTHER" id="PTHR43677">
    <property type="entry name" value="SHORT-CHAIN DEHYDROGENASE/REDUCTASE"/>
    <property type="match status" value="1"/>
</dbReference>
<dbReference type="InterPro" id="IPR014188">
    <property type="entry name" value="Acrylyl-CoA_reductase_AcuI"/>
</dbReference>
<dbReference type="InterPro" id="IPR036291">
    <property type="entry name" value="NAD(P)-bd_dom_sf"/>
</dbReference>
<dbReference type="Pfam" id="PF00107">
    <property type="entry name" value="ADH_zinc_N"/>
    <property type="match status" value="1"/>
</dbReference>
<reference evidence="2 3" key="1">
    <citation type="submission" date="2017-10" db="EMBL/GenBank/DDBJ databases">
        <title>Novel microbial diversity and functional potential in the marine mammal oral microbiome.</title>
        <authorList>
            <person name="Dudek N.K."/>
            <person name="Sun C.L."/>
            <person name="Burstein D."/>
            <person name="Kantor R.S."/>
            <person name="Aliaga Goltsman D.S."/>
            <person name="Bik E.M."/>
            <person name="Thomas B.C."/>
            <person name="Banfield J.F."/>
            <person name="Relman D.A."/>
        </authorList>
    </citation>
    <scope>NUCLEOTIDE SEQUENCE [LARGE SCALE GENOMIC DNA]</scope>
    <source>
        <strain evidence="2">DOLJORAL78_47_21</strain>
    </source>
</reference>
<accession>A0A2G6JKN8</accession>
<evidence type="ECO:0000313" key="3">
    <source>
        <dbReference type="Proteomes" id="UP000243469"/>
    </source>
</evidence>
<organism evidence="2 3">
    <name type="scientific">Neptuniibacter caesariensis</name>
    <dbReference type="NCBI Taxonomy" id="207954"/>
    <lineage>
        <taxon>Bacteria</taxon>
        <taxon>Pseudomonadati</taxon>
        <taxon>Pseudomonadota</taxon>
        <taxon>Gammaproteobacteria</taxon>
        <taxon>Oceanospirillales</taxon>
        <taxon>Oceanospirillaceae</taxon>
        <taxon>Neptuniibacter</taxon>
    </lineage>
</organism>
<evidence type="ECO:0000313" key="2">
    <source>
        <dbReference type="EMBL" id="PIE24011.1"/>
    </source>
</evidence>
<dbReference type="Gene3D" id="3.40.50.720">
    <property type="entry name" value="NAD(P)-binding Rossmann-like Domain"/>
    <property type="match status" value="1"/>
</dbReference>
<sequence>MFQALVLNQEEGKTVAAVKQLQLDDLPQEDVLVKVAYSSLNYKDGLAITGKGKIIRNFPMVPGVDLVGTVEESADDRYRPGDQVILTGWGVGENFWGGYAQYARLKADWLVPLPEQMGPVKAMQIGTAGLTAMLCVMALEEGNVLPEQGPIVVSGSAGGVGSVAVALLAGLGYQVAAITGRPETAEYLTGLGATEILSREEMSEPARPLEKQRWAGAIDTVGDHILGRILAETEYNGVVAACGLAASFKLPATVMPFILRNVRLQGVDSVMCPVEKRQAAWQRLQEALPESALGDIAQMISLAELPEYAEKITNGQVKGRVVVDLNK</sequence>
<dbReference type="SUPFAM" id="SSF51735">
    <property type="entry name" value="NAD(P)-binding Rossmann-fold domains"/>
    <property type="match status" value="1"/>
</dbReference>
<proteinExistence type="predicted"/>
<dbReference type="InterPro" id="IPR013154">
    <property type="entry name" value="ADH-like_N"/>
</dbReference>